<dbReference type="InterPro" id="IPR036259">
    <property type="entry name" value="MFS_trans_sf"/>
</dbReference>
<evidence type="ECO:0000256" key="6">
    <source>
        <dbReference type="ARBA" id="ARBA00022989"/>
    </source>
</evidence>
<feature type="domain" description="Major facilitator superfamily (MFS) profile" evidence="9">
    <location>
        <begin position="7"/>
        <end position="379"/>
    </location>
</feature>
<feature type="transmembrane region" description="Helical" evidence="8">
    <location>
        <begin position="298"/>
        <end position="319"/>
    </location>
</feature>
<comment type="similarity">
    <text evidence="2">Belongs to the major facilitator superfamily.</text>
</comment>
<feature type="transmembrane region" description="Helical" evidence="8">
    <location>
        <begin position="73"/>
        <end position="92"/>
    </location>
</feature>
<feature type="transmembrane region" description="Helical" evidence="8">
    <location>
        <begin position="357"/>
        <end position="375"/>
    </location>
</feature>
<dbReference type="InterPro" id="IPR020846">
    <property type="entry name" value="MFS_dom"/>
</dbReference>
<name>A0ABS2N0B7_9BACI</name>
<dbReference type="PROSITE" id="PS50850">
    <property type="entry name" value="MFS"/>
    <property type="match status" value="1"/>
</dbReference>
<evidence type="ECO:0000256" key="2">
    <source>
        <dbReference type="ARBA" id="ARBA00008335"/>
    </source>
</evidence>
<dbReference type="PANTHER" id="PTHR43271:SF2">
    <property type="entry name" value="BLL2771 PROTEIN"/>
    <property type="match status" value="1"/>
</dbReference>
<feature type="transmembrane region" description="Helical" evidence="8">
    <location>
        <begin position="38"/>
        <end position="61"/>
    </location>
</feature>
<feature type="transmembrane region" description="Helical" evidence="8">
    <location>
        <begin position="272"/>
        <end position="292"/>
    </location>
</feature>
<evidence type="ECO:0000256" key="4">
    <source>
        <dbReference type="ARBA" id="ARBA00022475"/>
    </source>
</evidence>
<sequence length="380" mass="42413">MSQQRLTASIFIYCSIFIASSIYVMIPLQPQLADMYHVSLSFVSLSSTLFVLLYACGLLVFGILAEKFPLRSILLTGMAFLCLVTGILMTSNTIHTVVFLRGLQGFFAASFAPVTFAYCFKHFEGKLQAFVIAMVNTGFLFAGVFGQMVSSFFAALFSYQAVFVAFFCFYITCFIGLSTTLQASEPKQTSQIKDCFTSILSCFKQQTLQKLYVIAFFLLFTIMLFYGSFEIFIYREWSDFPFSLQLFRIISLVGIIPAFYASKLMTHFGAIYILRIQLILMVIGFIPVLISLHVVTVLFASLMMITSTSLSIPMVVLLVGKNARSHRSTAVAVYSFVLLVGASLGSTLASVFSFTMITMFIPVVFLILCLVTFRLPQNDI</sequence>
<comment type="caution">
    <text evidence="10">The sequence shown here is derived from an EMBL/GenBank/DDBJ whole genome shotgun (WGS) entry which is preliminary data.</text>
</comment>
<dbReference type="InterPro" id="IPR011701">
    <property type="entry name" value="MFS"/>
</dbReference>
<feature type="transmembrane region" description="Helical" evidence="8">
    <location>
        <begin position="7"/>
        <end position="26"/>
    </location>
</feature>
<evidence type="ECO:0000313" key="11">
    <source>
        <dbReference type="Proteomes" id="UP001296943"/>
    </source>
</evidence>
<keyword evidence="4" id="KW-1003">Cell membrane</keyword>
<evidence type="ECO:0000256" key="1">
    <source>
        <dbReference type="ARBA" id="ARBA00004651"/>
    </source>
</evidence>
<protein>
    <submittedName>
        <fullName evidence="10">MFS family arabinose efflux permease</fullName>
    </submittedName>
</protein>
<reference evidence="10 11" key="1">
    <citation type="submission" date="2021-01" db="EMBL/GenBank/DDBJ databases">
        <title>Genomic Encyclopedia of Type Strains, Phase IV (KMG-IV): sequencing the most valuable type-strain genomes for metagenomic binning, comparative biology and taxonomic classification.</title>
        <authorList>
            <person name="Goeker M."/>
        </authorList>
    </citation>
    <scope>NUCLEOTIDE SEQUENCE [LARGE SCALE GENOMIC DNA]</scope>
    <source>
        <strain evidence="10 11">DSM 23711</strain>
    </source>
</reference>
<feature type="transmembrane region" description="Helical" evidence="8">
    <location>
        <begin position="211"/>
        <end position="234"/>
    </location>
</feature>
<dbReference type="Pfam" id="PF07690">
    <property type="entry name" value="MFS_1"/>
    <property type="match status" value="1"/>
</dbReference>
<evidence type="ECO:0000256" key="3">
    <source>
        <dbReference type="ARBA" id="ARBA00022448"/>
    </source>
</evidence>
<keyword evidence="6 8" id="KW-1133">Transmembrane helix</keyword>
<organism evidence="10 11">
    <name type="scientific">Aquibacillus albus</name>
    <dbReference type="NCBI Taxonomy" id="1168171"/>
    <lineage>
        <taxon>Bacteria</taxon>
        <taxon>Bacillati</taxon>
        <taxon>Bacillota</taxon>
        <taxon>Bacilli</taxon>
        <taxon>Bacillales</taxon>
        <taxon>Bacillaceae</taxon>
        <taxon>Aquibacillus</taxon>
    </lineage>
</organism>
<dbReference type="Gene3D" id="1.20.1720.10">
    <property type="entry name" value="Multidrug resistance protein D"/>
    <property type="match status" value="1"/>
</dbReference>
<evidence type="ECO:0000256" key="5">
    <source>
        <dbReference type="ARBA" id="ARBA00022692"/>
    </source>
</evidence>
<feature type="transmembrane region" description="Helical" evidence="8">
    <location>
        <begin position="331"/>
        <end position="351"/>
    </location>
</feature>
<dbReference type="Proteomes" id="UP001296943">
    <property type="component" value="Unassembled WGS sequence"/>
</dbReference>
<proteinExistence type="inferred from homology"/>
<keyword evidence="7 8" id="KW-0472">Membrane</keyword>
<feature type="transmembrane region" description="Helical" evidence="8">
    <location>
        <begin position="152"/>
        <end position="177"/>
    </location>
</feature>
<gene>
    <name evidence="10" type="ORF">JOC48_001984</name>
</gene>
<keyword evidence="3" id="KW-0813">Transport</keyword>
<keyword evidence="5 8" id="KW-0812">Transmembrane</keyword>
<evidence type="ECO:0000259" key="9">
    <source>
        <dbReference type="PROSITE" id="PS50850"/>
    </source>
</evidence>
<accession>A0ABS2N0B7</accession>
<keyword evidence="11" id="KW-1185">Reference proteome</keyword>
<feature type="transmembrane region" description="Helical" evidence="8">
    <location>
        <begin position="98"/>
        <end position="120"/>
    </location>
</feature>
<evidence type="ECO:0000313" key="10">
    <source>
        <dbReference type="EMBL" id="MBM7571488.1"/>
    </source>
</evidence>
<evidence type="ECO:0000256" key="7">
    <source>
        <dbReference type="ARBA" id="ARBA00023136"/>
    </source>
</evidence>
<comment type="subcellular location">
    <subcellularLocation>
        <location evidence="1">Cell membrane</location>
        <topology evidence="1">Multi-pass membrane protein</topology>
    </subcellularLocation>
</comment>
<dbReference type="SUPFAM" id="SSF103473">
    <property type="entry name" value="MFS general substrate transporter"/>
    <property type="match status" value="1"/>
</dbReference>
<dbReference type="PANTHER" id="PTHR43271">
    <property type="entry name" value="BLL2771 PROTEIN"/>
    <property type="match status" value="1"/>
</dbReference>
<dbReference type="EMBL" id="JAFBDR010000009">
    <property type="protein sequence ID" value="MBM7571488.1"/>
    <property type="molecule type" value="Genomic_DNA"/>
</dbReference>
<dbReference type="RefSeq" id="WP_204499138.1">
    <property type="nucleotide sequence ID" value="NZ_JAFBDR010000009.1"/>
</dbReference>
<feature type="transmembrane region" description="Helical" evidence="8">
    <location>
        <begin position="127"/>
        <end position="146"/>
    </location>
</feature>
<evidence type="ECO:0000256" key="8">
    <source>
        <dbReference type="SAM" id="Phobius"/>
    </source>
</evidence>
<feature type="transmembrane region" description="Helical" evidence="8">
    <location>
        <begin position="240"/>
        <end position="260"/>
    </location>
</feature>